<dbReference type="SUPFAM" id="SSF53474">
    <property type="entry name" value="alpha/beta-Hydrolases"/>
    <property type="match status" value="1"/>
</dbReference>
<dbReference type="STRING" id="71717.A0A4Y7T2G3"/>
<sequence>MSRFPAKFGRVTIIGDLKPGTRPLVALHGGPGVSHDYLEILADSPEDALVPSSSTTRLATPNRHISRQDGRRGVLEPSQPSWVSKSMIFLGHSWGGMFAAEVAIRQPPGLKKLVIVSSPASMALLPKDIQKVLDKFEDGSTPQSTRRPFNFATLATLCLIDPMPGAARQRFRMDRKGPNCVSNDLDAINVPTLITNGDHDEAADSVLAPFVERIAGAKWVKFQVRRYR</sequence>
<keyword evidence="1" id="KW-0378">Hydrolase</keyword>
<accession>A0A4Y7T2G3</accession>
<proteinExistence type="predicted"/>
<reference evidence="2 3" key="1">
    <citation type="journal article" date="2019" name="Nat. Ecol. Evol.">
        <title>Megaphylogeny resolves global patterns of mushroom evolution.</title>
        <authorList>
            <person name="Varga T."/>
            <person name="Krizsan K."/>
            <person name="Foldi C."/>
            <person name="Dima B."/>
            <person name="Sanchez-Garcia M."/>
            <person name="Sanchez-Ramirez S."/>
            <person name="Szollosi G.J."/>
            <person name="Szarkandi J.G."/>
            <person name="Papp V."/>
            <person name="Albert L."/>
            <person name="Andreopoulos W."/>
            <person name="Angelini C."/>
            <person name="Antonin V."/>
            <person name="Barry K.W."/>
            <person name="Bougher N.L."/>
            <person name="Buchanan P."/>
            <person name="Buyck B."/>
            <person name="Bense V."/>
            <person name="Catcheside P."/>
            <person name="Chovatia M."/>
            <person name="Cooper J."/>
            <person name="Damon W."/>
            <person name="Desjardin D."/>
            <person name="Finy P."/>
            <person name="Geml J."/>
            <person name="Haridas S."/>
            <person name="Hughes K."/>
            <person name="Justo A."/>
            <person name="Karasinski D."/>
            <person name="Kautmanova I."/>
            <person name="Kiss B."/>
            <person name="Kocsube S."/>
            <person name="Kotiranta H."/>
            <person name="LaButti K.M."/>
            <person name="Lechner B.E."/>
            <person name="Liimatainen K."/>
            <person name="Lipzen A."/>
            <person name="Lukacs Z."/>
            <person name="Mihaltcheva S."/>
            <person name="Morgado L.N."/>
            <person name="Niskanen T."/>
            <person name="Noordeloos M.E."/>
            <person name="Ohm R.A."/>
            <person name="Ortiz-Santana B."/>
            <person name="Ovrebo C."/>
            <person name="Racz N."/>
            <person name="Riley R."/>
            <person name="Savchenko A."/>
            <person name="Shiryaev A."/>
            <person name="Soop K."/>
            <person name="Spirin V."/>
            <person name="Szebenyi C."/>
            <person name="Tomsovsky M."/>
            <person name="Tulloss R.E."/>
            <person name="Uehling J."/>
            <person name="Grigoriev I.V."/>
            <person name="Vagvolgyi C."/>
            <person name="Papp T."/>
            <person name="Martin F.M."/>
            <person name="Miettinen O."/>
            <person name="Hibbett D.S."/>
            <person name="Nagy L.G."/>
        </authorList>
    </citation>
    <scope>NUCLEOTIDE SEQUENCE [LARGE SCALE GENOMIC DNA]</scope>
    <source>
        <strain evidence="2 3">FP101781</strain>
    </source>
</reference>
<evidence type="ECO:0000256" key="1">
    <source>
        <dbReference type="ARBA" id="ARBA00022801"/>
    </source>
</evidence>
<dbReference type="EMBL" id="QPFP01000033">
    <property type="protein sequence ID" value="TEB28346.1"/>
    <property type="molecule type" value="Genomic_DNA"/>
</dbReference>
<evidence type="ECO:0008006" key="4">
    <source>
        <dbReference type="Google" id="ProtNLM"/>
    </source>
</evidence>
<dbReference type="OrthoDB" id="190201at2759"/>
<evidence type="ECO:0000313" key="3">
    <source>
        <dbReference type="Proteomes" id="UP000298030"/>
    </source>
</evidence>
<dbReference type="Proteomes" id="UP000298030">
    <property type="component" value="Unassembled WGS sequence"/>
</dbReference>
<dbReference type="Gene3D" id="3.40.50.1820">
    <property type="entry name" value="alpha/beta hydrolase"/>
    <property type="match status" value="1"/>
</dbReference>
<dbReference type="AlphaFoldDB" id="A0A4Y7T2G3"/>
<dbReference type="GO" id="GO:0006508">
    <property type="term" value="P:proteolysis"/>
    <property type="evidence" value="ECO:0007669"/>
    <property type="project" value="InterPro"/>
</dbReference>
<dbReference type="InterPro" id="IPR029058">
    <property type="entry name" value="AB_hydrolase_fold"/>
</dbReference>
<organism evidence="2 3">
    <name type="scientific">Coprinellus micaceus</name>
    <name type="common">Glistening ink-cap mushroom</name>
    <name type="synonym">Coprinus micaceus</name>
    <dbReference type="NCBI Taxonomy" id="71717"/>
    <lineage>
        <taxon>Eukaryota</taxon>
        <taxon>Fungi</taxon>
        <taxon>Dikarya</taxon>
        <taxon>Basidiomycota</taxon>
        <taxon>Agaricomycotina</taxon>
        <taxon>Agaricomycetes</taxon>
        <taxon>Agaricomycetidae</taxon>
        <taxon>Agaricales</taxon>
        <taxon>Agaricineae</taxon>
        <taxon>Psathyrellaceae</taxon>
        <taxon>Coprinellus</taxon>
    </lineage>
</organism>
<dbReference type="GO" id="GO:0008233">
    <property type="term" value="F:peptidase activity"/>
    <property type="evidence" value="ECO:0007669"/>
    <property type="project" value="InterPro"/>
</dbReference>
<name>A0A4Y7T2G3_COPMI</name>
<gene>
    <name evidence="2" type="ORF">FA13DRAFT_1755856</name>
</gene>
<comment type="caution">
    <text evidence="2">The sequence shown here is derived from an EMBL/GenBank/DDBJ whole genome shotgun (WGS) entry which is preliminary data.</text>
</comment>
<dbReference type="InterPro" id="IPR002410">
    <property type="entry name" value="Peptidase_S33"/>
</dbReference>
<evidence type="ECO:0000313" key="2">
    <source>
        <dbReference type="EMBL" id="TEB28346.1"/>
    </source>
</evidence>
<keyword evidence="3" id="KW-1185">Reference proteome</keyword>
<dbReference type="PRINTS" id="PR00793">
    <property type="entry name" value="PROAMNOPTASE"/>
</dbReference>
<protein>
    <recommendedName>
        <fullName evidence="4">Alpha/beta-hydrolase</fullName>
    </recommendedName>
</protein>